<evidence type="ECO:0000259" key="2">
    <source>
        <dbReference type="Pfam" id="PF23451"/>
    </source>
</evidence>
<proteinExistence type="predicted"/>
<evidence type="ECO:0000313" key="3">
    <source>
        <dbReference type="EMBL" id="RUQ32746.1"/>
    </source>
</evidence>
<dbReference type="OrthoDB" id="9805360at2"/>
<dbReference type="InterPro" id="IPR056572">
    <property type="entry name" value="Zn_ribbon_PaaD"/>
</dbReference>
<dbReference type="PANTHER" id="PTHR42831">
    <property type="entry name" value="FE-S PROTEIN MATURATION AUXILIARY FACTOR YITW"/>
    <property type="match status" value="1"/>
</dbReference>
<feature type="domain" description="MIP18 family-like" evidence="1">
    <location>
        <begin position="13"/>
        <end position="88"/>
    </location>
</feature>
<sequence>MVNNIDTVNENIIWECLYDVEDPELPISIVDLGIVNQVAIVRDETVNNGSKVFVDITPTFTGCPAWKEIEKRVIENVSLIENVTEVQVRLNYSTEWTLEKISLKGKAKLNEFGVAMSKIWRGKEIVRCPRCKATNVSRENEFGPTLCKMIYYCNDCREPFEALKSLL</sequence>
<comment type="caution">
    <text evidence="3">The sequence shown here is derived from an EMBL/GenBank/DDBJ whole genome shotgun (WGS) entry which is preliminary data.</text>
</comment>
<dbReference type="Pfam" id="PF01883">
    <property type="entry name" value="FeS_assembly_P"/>
    <property type="match status" value="1"/>
</dbReference>
<evidence type="ECO:0000259" key="1">
    <source>
        <dbReference type="Pfam" id="PF01883"/>
    </source>
</evidence>
<feature type="domain" description="PaaD zinc beta ribbon" evidence="2">
    <location>
        <begin position="122"/>
        <end position="164"/>
    </location>
</feature>
<dbReference type="Pfam" id="PF23451">
    <property type="entry name" value="Zn_ribbon_PaaD"/>
    <property type="match status" value="1"/>
</dbReference>
<dbReference type="Proteomes" id="UP000267430">
    <property type="component" value="Unassembled WGS sequence"/>
</dbReference>
<dbReference type="Gene3D" id="3.30.300.130">
    <property type="entry name" value="Fe-S cluster assembly (FSCA)"/>
    <property type="match status" value="1"/>
</dbReference>
<dbReference type="InterPro" id="IPR011883">
    <property type="entry name" value="PaaD-like"/>
</dbReference>
<dbReference type="InterPro" id="IPR034904">
    <property type="entry name" value="FSCA_dom_sf"/>
</dbReference>
<protein>
    <submittedName>
        <fullName evidence="3">Phenylacetate-CoA oxygenase subunit PaaJ</fullName>
    </submittedName>
</protein>
<dbReference type="PANTHER" id="PTHR42831:SF1">
    <property type="entry name" value="FE-S PROTEIN MATURATION AUXILIARY FACTOR YITW"/>
    <property type="match status" value="1"/>
</dbReference>
<organism evidence="3 4">
    <name type="scientific">Peribacillus cavernae</name>
    <dbReference type="NCBI Taxonomy" id="1674310"/>
    <lineage>
        <taxon>Bacteria</taxon>
        <taxon>Bacillati</taxon>
        <taxon>Bacillota</taxon>
        <taxon>Bacilli</taxon>
        <taxon>Bacillales</taxon>
        <taxon>Bacillaceae</taxon>
        <taxon>Peribacillus</taxon>
    </lineage>
</organism>
<name>A0A3S1BCD2_9BACI</name>
<dbReference type="RefSeq" id="WP_126863037.1">
    <property type="nucleotide sequence ID" value="NZ_JAUSTX010000003.1"/>
</dbReference>
<dbReference type="NCBIfam" id="TIGR02159">
    <property type="entry name" value="PA_CoA_Oxy4"/>
    <property type="match status" value="1"/>
</dbReference>
<dbReference type="AlphaFoldDB" id="A0A3S1BCD2"/>
<gene>
    <name evidence="3" type="primary">paaJ</name>
    <name evidence="3" type="ORF">ELQ35_01260</name>
</gene>
<dbReference type="EMBL" id="RYZZ01000001">
    <property type="protein sequence ID" value="RUQ32746.1"/>
    <property type="molecule type" value="Genomic_DNA"/>
</dbReference>
<reference evidence="3 4" key="1">
    <citation type="submission" date="2018-12" db="EMBL/GenBank/DDBJ databases">
        <title>Bacillus chawlae sp. nov., Bacillus glennii sp. nov., and Bacillus saganii sp. nov. Isolated from the Vehicle Assembly Building at Kennedy Space Center where the Viking Spacecraft were Assembled.</title>
        <authorList>
            <person name="Seuylemezian A."/>
            <person name="Vaishampayan P."/>
        </authorList>
    </citation>
    <scope>NUCLEOTIDE SEQUENCE [LARGE SCALE GENOMIC DNA]</scope>
    <source>
        <strain evidence="3 4">L5</strain>
    </source>
</reference>
<dbReference type="SUPFAM" id="SSF117916">
    <property type="entry name" value="Fe-S cluster assembly (FSCA) domain-like"/>
    <property type="match status" value="1"/>
</dbReference>
<dbReference type="InterPro" id="IPR052339">
    <property type="entry name" value="Fe-S_Maturation_MIP18"/>
</dbReference>
<accession>A0A3S1BCD2</accession>
<keyword evidence="4" id="KW-1185">Reference proteome</keyword>
<evidence type="ECO:0000313" key="4">
    <source>
        <dbReference type="Proteomes" id="UP000267430"/>
    </source>
</evidence>
<dbReference type="InterPro" id="IPR002744">
    <property type="entry name" value="MIP18-like"/>
</dbReference>